<dbReference type="PROSITE" id="PS51208">
    <property type="entry name" value="AUTOTRANSPORTER"/>
    <property type="match status" value="1"/>
</dbReference>
<feature type="active site" description="Nucleophile" evidence="4">
    <location>
        <position position="40"/>
    </location>
</feature>
<sequence length="680" mass="69754">MLHPRKIAGAVALALGMVGAVHATGNPHSTFNGVVAFGDSLSDAGNISLATNPSIQPPLEFTTNPGAVTVQNVAAGLGYSLTASLAGGTDYAWGGAGINNNSPGTPAAVPTITSQVTSYLASNSVNSHALYTMWGGNNDIFNAATSVAAGSAAQQIIAQTLAAQASQAVAAGLIPNSPVAIAAFEAQITPAVTAQVNSQVAAAAGVSSLQTAPQAQATIAAAGQQEVKLIGALQAAGAKNIVVFNLPNIGLTPEALAQGSAAAASLTGLSVIFNSQLNAGLGRLGKGIIPVNTFALLNQAIANPAAYGFTNVTTPACGAGSSSVQCGPQGSGLPYTYAPGTNQTYFFADGVHPTTAAHMMLSQVVLSELAAPQQISLLQEAPLTAVTTQTAVVRNQMMADNFGSTTRAFANINYSNQRFDQRAGAPKTTSNNVDLTVGADIHATDSISGGVAVGIGEHYADVSGGGGYKLQALTGLGYLTWHTGGAYAGVYGDFGQASYTNVNRVFMIGNDRTHESGKVDGSYVGLGLHGGYWFDVGSLKTGPFANFEYQNIKIDGYSENGNDATAMWFGRQQRNALISTLGWRLQGHWQYSGMDLAPFVELGWNHDSRAGTDMVTAGLNSMNGSFEMAGFTPKKNWGSANVGLSAQITPNLSGWIAYNGHFADNSQRINGVNLGMKLGF</sequence>
<comment type="similarity">
    <text evidence="1">Belongs to the 'GDSL' lipolytic enzyme family.</text>
</comment>
<dbReference type="Proteomes" id="UP000274358">
    <property type="component" value="Unassembled WGS sequence"/>
</dbReference>
<proteinExistence type="inferred from homology"/>
<dbReference type="EMBL" id="RYYV01000011">
    <property type="protein sequence ID" value="RUL73586.1"/>
    <property type="molecule type" value="Genomic_DNA"/>
</dbReference>
<evidence type="ECO:0000256" key="1">
    <source>
        <dbReference type="ARBA" id="ARBA00008668"/>
    </source>
</evidence>
<feature type="active site" evidence="4">
    <location>
        <position position="349"/>
    </location>
</feature>
<dbReference type="OrthoDB" id="5292073at2"/>
<dbReference type="NCBIfam" id="TIGR01414">
    <property type="entry name" value="autotrans_barl"/>
    <property type="match status" value="1"/>
</dbReference>
<evidence type="ECO:0000256" key="5">
    <source>
        <dbReference type="SAM" id="SignalP"/>
    </source>
</evidence>
<dbReference type="SUPFAM" id="SSF103515">
    <property type="entry name" value="Autotransporter"/>
    <property type="match status" value="1"/>
</dbReference>
<dbReference type="InterPro" id="IPR006315">
    <property type="entry name" value="OM_autotransptr_brl_dom"/>
</dbReference>
<feature type="chain" id="PRO_5019543273" evidence="5">
    <location>
        <begin position="24"/>
        <end position="680"/>
    </location>
</feature>
<dbReference type="SMART" id="SM00869">
    <property type="entry name" value="Autotransporter"/>
    <property type="match status" value="1"/>
</dbReference>
<dbReference type="PANTHER" id="PTHR45648:SF22">
    <property type="entry name" value="GDSL LIPASE_ACYLHYDROLASE FAMILY PROTEIN (AFU_ORTHOLOGUE AFUA_4G14700)"/>
    <property type="match status" value="1"/>
</dbReference>
<feature type="domain" description="Autotransporter" evidence="6">
    <location>
        <begin position="401"/>
        <end position="680"/>
    </location>
</feature>
<dbReference type="Gene3D" id="2.40.128.130">
    <property type="entry name" value="Autotransporter beta-domain"/>
    <property type="match status" value="1"/>
</dbReference>
<dbReference type="GO" id="GO:0016298">
    <property type="term" value="F:lipase activity"/>
    <property type="evidence" value="ECO:0007669"/>
    <property type="project" value="InterPro"/>
</dbReference>
<evidence type="ECO:0000259" key="6">
    <source>
        <dbReference type="PROSITE" id="PS51208"/>
    </source>
</evidence>
<feature type="signal peptide" evidence="5">
    <location>
        <begin position="1"/>
        <end position="23"/>
    </location>
</feature>
<keyword evidence="8" id="KW-1185">Reference proteome</keyword>
<dbReference type="PROSITE" id="PS01098">
    <property type="entry name" value="LIPASE_GDSL_SER"/>
    <property type="match status" value="1"/>
</dbReference>
<evidence type="ECO:0000256" key="2">
    <source>
        <dbReference type="ARBA" id="ARBA00022729"/>
    </source>
</evidence>
<dbReference type="GO" id="GO:0006629">
    <property type="term" value="P:lipid metabolic process"/>
    <property type="evidence" value="ECO:0007669"/>
    <property type="project" value="InterPro"/>
</dbReference>
<evidence type="ECO:0000256" key="4">
    <source>
        <dbReference type="PIRSR" id="PIRSR037375-1"/>
    </source>
</evidence>
<dbReference type="InterPro" id="IPR051058">
    <property type="entry name" value="GDSL_Est/Lipase"/>
</dbReference>
<dbReference type="InterPro" id="IPR036709">
    <property type="entry name" value="Autotransporte_beta_dom_sf"/>
</dbReference>
<protein>
    <submittedName>
        <fullName evidence="7">Autotransporter domain-containing protein</fullName>
    </submittedName>
</protein>
<dbReference type="PIRSF" id="PIRSF037375">
    <property type="entry name" value="Autotrns_EstA"/>
    <property type="match status" value="1"/>
</dbReference>
<evidence type="ECO:0000313" key="7">
    <source>
        <dbReference type="EMBL" id="RUL73586.1"/>
    </source>
</evidence>
<feature type="active site" evidence="4">
    <location>
        <position position="352"/>
    </location>
</feature>
<dbReference type="SUPFAM" id="SSF52266">
    <property type="entry name" value="SGNH hydrolase"/>
    <property type="match status" value="1"/>
</dbReference>
<dbReference type="Pfam" id="PF03797">
    <property type="entry name" value="Autotransporter"/>
    <property type="match status" value="1"/>
</dbReference>
<dbReference type="GO" id="GO:0019867">
    <property type="term" value="C:outer membrane"/>
    <property type="evidence" value="ECO:0007669"/>
    <property type="project" value="InterPro"/>
</dbReference>
<dbReference type="RefSeq" id="WP_126685548.1">
    <property type="nucleotide sequence ID" value="NZ_RYYV01000011.1"/>
</dbReference>
<accession>A0A432M3I7</accession>
<dbReference type="InterPro" id="IPR005546">
    <property type="entry name" value="Autotransporte_beta"/>
</dbReference>
<dbReference type="InterPro" id="IPR008265">
    <property type="entry name" value="Lipase_GDSL_AS"/>
</dbReference>
<dbReference type="CDD" id="cd01847">
    <property type="entry name" value="Triacylglycerol_lipase_like"/>
    <property type="match status" value="1"/>
</dbReference>
<dbReference type="InterPro" id="IPR001087">
    <property type="entry name" value="GDSL"/>
</dbReference>
<name>A0A432M3I7_9GAMM</name>
<dbReference type="PANTHER" id="PTHR45648">
    <property type="entry name" value="GDSL LIPASE/ACYLHYDROLASE FAMILY PROTEIN (AFU_ORTHOLOGUE AFUA_4G14700)"/>
    <property type="match status" value="1"/>
</dbReference>
<evidence type="ECO:0000313" key="8">
    <source>
        <dbReference type="Proteomes" id="UP000274358"/>
    </source>
</evidence>
<gene>
    <name evidence="7" type="ORF">EKH80_14785</name>
</gene>
<reference evidence="7 8" key="1">
    <citation type="submission" date="2018-12" db="EMBL/GenBank/DDBJ databases">
        <title>Dyella dinghuensis sp. nov. DHOA06 and Dyella choica sp. nov. 4M-K27, isolated from forest soil.</title>
        <authorList>
            <person name="Qiu L.-H."/>
            <person name="Gao Z.-H."/>
        </authorList>
    </citation>
    <scope>NUCLEOTIDE SEQUENCE [LARGE SCALE GENOMIC DNA]</scope>
    <source>
        <strain evidence="7 8">4M-K27</strain>
    </source>
</reference>
<dbReference type="InterPro" id="IPR017186">
    <property type="entry name" value="Lipase_autotranspt_EstA"/>
</dbReference>
<organism evidence="7 8">
    <name type="scientific">Dyella choica</name>
    <dbReference type="NCBI Taxonomy" id="1927959"/>
    <lineage>
        <taxon>Bacteria</taxon>
        <taxon>Pseudomonadati</taxon>
        <taxon>Pseudomonadota</taxon>
        <taxon>Gammaproteobacteria</taxon>
        <taxon>Lysobacterales</taxon>
        <taxon>Rhodanobacteraceae</taxon>
        <taxon>Dyella</taxon>
    </lineage>
</organism>
<comment type="caution">
    <text evidence="7">The sequence shown here is derived from an EMBL/GenBank/DDBJ whole genome shotgun (WGS) entry which is preliminary data.</text>
</comment>
<dbReference type="Gene3D" id="3.40.50.1110">
    <property type="entry name" value="SGNH hydrolase"/>
    <property type="match status" value="1"/>
</dbReference>
<dbReference type="Pfam" id="PF00657">
    <property type="entry name" value="Lipase_GDSL"/>
    <property type="match status" value="2"/>
</dbReference>
<keyword evidence="3" id="KW-0378">Hydrolase</keyword>
<evidence type="ECO:0000256" key="3">
    <source>
        <dbReference type="ARBA" id="ARBA00022801"/>
    </source>
</evidence>
<dbReference type="InterPro" id="IPR036514">
    <property type="entry name" value="SGNH_hydro_sf"/>
</dbReference>
<dbReference type="AlphaFoldDB" id="A0A432M3I7"/>
<keyword evidence="2 5" id="KW-0732">Signal</keyword>